<proteinExistence type="predicted"/>
<dbReference type="GO" id="GO:0003723">
    <property type="term" value="F:RNA binding"/>
    <property type="evidence" value="ECO:0007669"/>
    <property type="project" value="UniProtKB-UniRule"/>
</dbReference>
<feature type="domain" description="RRM" evidence="6">
    <location>
        <begin position="343"/>
        <end position="417"/>
    </location>
</feature>
<dbReference type="PROSITE" id="PS50102">
    <property type="entry name" value="RRM"/>
    <property type="match status" value="5"/>
</dbReference>
<evidence type="ECO:0000313" key="7">
    <source>
        <dbReference type="EMBL" id="KAI1708665.1"/>
    </source>
</evidence>
<dbReference type="Gene3D" id="3.30.70.330">
    <property type="match status" value="5"/>
</dbReference>
<dbReference type="GO" id="GO:0005654">
    <property type="term" value="C:nucleoplasm"/>
    <property type="evidence" value="ECO:0007669"/>
    <property type="project" value="TreeGrafter"/>
</dbReference>
<dbReference type="Pfam" id="PF00076">
    <property type="entry name" value="RRM_1"/>
    <property type="match status" value="5"/>
</dbReference>
<sequence length="515" mass="58220">MSALRSALQRRVLNARIMNGILRCLERQSTFNSFYISRPVHTGAKNGESGNTSRSAQNYHPGYTKPKVIIRGASCFKSTPNHPTHTVKNWSFTTPKPPEHHRIFVGGLSKYTTEESMRAYFNKFGFVKDCDIDRDQSTGLPKKTGYVEFESCGQANRAIESFPHVIDGQEVGVRPYFNNFKKNQIIVHGLPQDTSQIALRKFYSQFGQVTHCIISRDEGNISRGYAFVSFKSGKAVDLALNSLPHCIDGKEISDVHRTRSDRKRELTLRVFDLSLETTEESLREFYSRFGQLTRCELNLNPKTEVRYGTVAFSKQEELDRALDAEPHVIDGSEVFLKYLTSELDLYIRAVPEGMTIESLEKFFSKYGELRDCRFNKSLTDQNNAYVCFASIDAVNRALADRPHFVKGKLVKTTFANRARQAAFSLFIGSLPENATEKSLVETFSKFGKLVHWQLRDDGKLNQSAPYGFVSYGSAEEALTALNNGPHLIEGTTLDVRKAKEVVASLKEEYVDKSEN</sequence>
<dbReference type="CDD" id="cd00590">
    <property type="entry name" value="RRM_SF"/>
    <property type="match status" value="1"/>
</dbReference>
<keyword evidence="8" id="KW-1185">Reference proteome</keyword>
<dbReference type="AlphaFoldDB" id="A0AAD4N1Q3"/>
<evidence type="ECO:0000259" key="6">
    <source>
        <dbReference type="PROSITE" id="PS50102"/>
    </source>
</evidence>
<feature type="region of interest" description="Disordered" evidence="5">
    <location>
        <begin position="42"/>
        <end position="61"/>
    </location>
</feature>
<keyword evidence="2" id="KW-0539">Nucleus</keyword>
<dbReference type="EMBL" id="JAKKPZ010000034">
    <property type="protein sequence ID" value="KAI1708665.1"/>
    <property type="molecule type" value="Genomic_DNA"/>
</dbReference>
<dbReference type="PANTHER" id="PTHR48033:SF10">
    <property type="entry name" value="RNA-BINDING PROTEIN SQUID"/>
    <property type="match status" value="1"/>
</dbReference>
<feature type="compositionally biased region" description="Polar residues" evidence="5">
    <location>
        <begin position="48"/>
        <end position="58"/>
    </location>
</feature>
<evidence type="ECO:0000313" key="8">
    <source>
        <dbReference type="Proteomes" id="UP001201812"/>
    </source>
</evidence>
<dbReference type="SMART" id="SM00360">
    <property type="entry name" value="RRM"/>
    <property type="match status" value="5"/>
</dbReference>
<evidence type="ECO:0000256" key="5">
    <source>
        <dbReference type="SAM" id="MobiDB-lite"/>
    </source>
</evidence>
<dbReference type="InterPro" id="IPR012677">
    <property type="entry name" value="Nucleotide-bd_a/b_plait_sf"/>
</dbReference>
<keyword evidence="3" id="KW-0694">RNA-binding</keyword>
<feature type="coiled-coil region" evidence="4">
    <location>
        <begin position="488"/>
        <end position="515"/>
    </location>
</feature>
<dbReference type="GO" id="GO:0000785">
    <property type="term" value="C:chromatin"/>
    <property type="evidence" value="ECO:0007669"/>
    <property type="project" value="TreeGrafter"/>
</dbReference>
<protein>
    <submittedName>
        <fullName evidence="7">RNA recognition motif domain-containing protein</fullName>
    </submittedName>
</protein>
<feature type="domain" description="RRM" evidence="6">
    <location>
        <begin position="101"/>
        <end position="183"/>
    </location>
</feature>
<comment type="subcellular location">
    <subcellularLocation>
        <location evidence="1">Nucleus</location>
    </subcellularLocation>
</comment>
<dbReference type="InterPro" id="IPR000504">
    <property type="entry name" value="RRM_dom"/>
</dbReference>
<dbReference type="Proteomes" id="UP001201812">
    <property type="component" value="Unassembled WGS sequence"/>
</dbReference>
<evidence type="ECO:0000256" key="1">
    <source>
        <dbReference type="ARBA" id="ARBA00004123"/>
    </source>
</evidence>
<accession>A0AAD4N1Q3</accession>
<feature type="domain" description="RRM" evidence="6">
    <location>
        <begin position="423"/>
        <end position="500"/>
    </location>
</feature>
<dbReference type="SUPFAM" id="SSF54928">
    <property type="entry name" value="RNA-binding domain, RBD"/>
    <property type="match status" value="4"/>
</dbReference>
<evidence type="ECO:0000256" key="2">
    <source>
        <dbReference type="ARBA" id="ARBA00023242"/>
    </source>
</evidence>
<reference evidence="7" key="1">
    <citation type="submission" date="2022-01" db="EMBL/GenBank/DDBJ databases">
        <title>Genome Sequence Resource for Two Populations of Ditylenchus destructor, the Migratory Endoparasitic Phytonematode.</title>
        <authorList>
            <person name="Zhang H."/>
            <person name="Lin R."/>
            <person name="Xie B."/>
        </authorList>
    </citation>
    <scope>NUCLEOTIDE SEQUENCE</scope>
    <source>
        <strain evidence="7">BazhouSP</strain>
    </source>
</reference>
<name>A0AAD4N1Q3_9BILA</name>
<dbReference type="PANTHER" id="PTHR48033">
    <property type="entry name" value="RNA-BINDING (RRM/RBD/RNP MOTIFS) FAMILY PROTEIN"/>
    <property type="match status" value="1"/>
</dbReference>
<keyword evidence="4" id="KW-0175">Coiled coil</keyword>
<organism evidence="7 8">
    <name type="scientific">Ditylenchus destructor</name>
    <dbReference type="NCBI Taxonomy" id="166010"/>
    <lineage>
        <taxon>Eukaryota</taxon>
        <taxon>Metazoa</taxon>
        <taxon>Ecdysozoa</taxon>
        <taxon>Nematoda</taxon>
        <taxon>Chromadorea</taxon>
        <taxon>Rhabditida</taxon>
        <taxon>Tylenchina</taxon>
        <taxon>Tylenchomorpha</taxon>
        <taxon>Sphaerularioidea</taxon>
        <taxon>Anguinidae</taxon>
        <taxon>Anguininae</taxon>
        <taxon>Ditylenchus</taxon>
    </lineage>
</organism>
<dbReference type="GO" id="GO:0010468">
    <property type="term" value="P:regulation of gene expression"/>
    <property type="evidence" value="ECO:0007669"/>
    <property type="project" value="TreeGrafter"/>
</dbReference>
<comment type="caution">
    <text evidence="7">The sequence shown here is derived from an EMBL/GenBank/DDBJ whole genome shotgun (WGS) entry which is preliminary data.</text>
</comment>
<feature type="domain" description="RRM" evidence="6">
    <location>
        <begin position="266"/>
        <end position="352"/>
    </location>
</feature>
<gene>
    <name evidence="7" type="ORF">DdX_11744</name>
</gene>
<dbReference type="InterPro" id="IPR035979">
    <property type="entry name" value="RBD_domain_sf"/>
</dbReference>
<evidence type="ECO:0000256" key="4">
    <source>
        <dbReference type="SAM" id="Coils"/>
    </source>
</evidence>
<feature type="domain" description="RRM" evidence="6">
    <location>
        <begin position="183"/>
        <end position="265"/>
    </location>
</feature>
<evidence type="ECO:0000256" key="3">
    <source>
        <dbReference type="PROSITE-ProRule" id="PRU00176"/>
    </source>
</evidence>